<organism evidence="2 3">
    <name type="scientific">Allochromatium humboldtianum</name>
    <dbReference type="NCBI Taxonomy" id="504901"/>
    <lineage>
        <taxon>Bacteria</taxon>
        <taxon>Pseudomonadati</taxon>
        <taxon>Pseudomonadota</taxon>
        <taxon>Gammaproteobacteria</taxon>
        <taxon>Chromatiales</taxon>
        <taxon>Chromatiaceae</taxon>
        <taxon>Allochromatium</taxon>
    </lineage>
</organism>
<comment type="caution">
    <text evidence="2">The sequence shown here is derived from an EMBL/GenBank/DDBJ whole genome shotgun (WGS) entry which is preliminary data.</text>
</comment>
<dbReference type="NCBIfam" id="TIGR01439">
    <property type="entry name" value="lp_hng_hel_AbrB"/>
    <property type="match status" value="1"/>
</dbReference>
<sequence length="86" mass="9443">METTRLSSKGQVILPKAIRDHYHWSTGTELEIETRPDGVVLRPRKPLASTSLDEVVGCTGYRGPAKSLDDMQDAIARGVRERHAGG</sequence>
<dbReference type="AlphaFoldDB" id="A0A850R889"/>
<keyword evidence="3" id="KW-1185">Reference proteome</keyword>
<feature type="domain" description="SpoVT-AbrB" evidence="1">
    <location>
        <begin position="4"/>
        <end position="49"/>
    </location>
</feature>
<evidence type="ECO:0000313" key="3">
    <source>
        <dbReference type="Proteomes" id="UP000592294"/>
    </source>
</evidence>
<accession>A0A850R889</accession>
<gene>
    <name evidence="2" type="ORF">HW932_04905</name>
</gene>
<dbReference type="SUPFAM" id="SSF89447">
    <property type="entry name" value="AbrB/MazE/MraZ-like"/>
    <property type="match status" value="1"/>
</dbReference>
<protein>
    <submittedName>
        <fullName evidence="2">AbrB/MazE/SpoVT family DNA-binding domain-containing protein</fullName>
    </submittedName>
</protein>
<keyword evidence="2" id="KW-0238">DNA-binding</keyword>
<name>A0A850R889_9GAMM</name>
<dbReference type="InterPro" id="IPR007159">
    <property type="entry name" value="SpoVT-AbrB_dom"/>
</dbReference>
<dbReference type="GO" id="GO:0003677">
    <property type="term" value="F:DNA binding"/>
    <property type="evidence" value="ECO:0007669"/>
    <property type="project" value="UniProtKB-KW"/>
</dbReference>
<evidence type="ECO:0000313" key="2">
    <source>
        <dbReference type="EMBL" id="NVZ08596.1"/>
    </source>
</evidence>
<dbReference type="Gene3D" id="2.10.260.10">
    <property type="match status" value="1"/>
</dbReference>
<dbReference type="SMART" id="SM00966">
    <property type="entry name" value="SpoVT_AbrB"/>
    <property type="match status" value="1"/>
</dbReference>
<dbReference type="EMBL" id="JABZEO010000003">
    <property type="protein sequence ID" value="NVZ08596.1"/>
    <property type="molecule type" value="Genomic_DNA"/>
</dbReference>
<reference evidence="2 3" key="1">
    <citation type="submission" date="2020-06" db="EMBL/GenBank/DDBJ databases">
        <title>Whole-genome sequence of Allochromatium humboldtianum DSM 21881, type strain.</title>
        <authorList>
            <person name="Kyndt J.A."/>
            <person name="Meyer T.E."/>
        </authorList>
    </citation>
    <scope>NUCLEOTIDE SEQUENCE [LARGE SCALE GENOMIC DNA]</scope>
    <source>
        <strain evidence="2 3">DSM 21881</strain>
    </source>
</reference>
<dbReference type="Pfam" id="PF04014">
    <property type="entry name" value="MazE_antitoxin"/>
    <property type="match status" value="1"/>
</dbReference>
<proteinExistence type="predicted"/>
<dbReference type="RefSeq" id="WP_176975387.1">
    <property type="nucleotide sequence ID" value="NZ_JABZEO010000003.1"/>
</dbReference>
<dbReference type="Proteomes" id="UP000592294">
    <property type="component" value="Unassembled WGS sequence"/>
</dbReference>
<evidence type="ECO:0000259" key="1">
    <source>
        <dbReference type="SMART" id="SM00966"/>
    </source>
</evidence>
<dbReference type="InterPro" id="IPR037914">
    <property type="entry name" value="SpoVT-AbrB_sf"/>
</dbReference>